<dbReference type="GO" id="GO:0007229">
    <property type="term" value="P:integrin-mediated signaling pathway"/>
    <property type="evidence" value="ECO:0007669"/>
    <property type="project" value="UniProtKB-KW"/>
</dbReference>
<reference evidence="1 2" key="1">
    <citation type="journal article" date="2019" name="Sci. Rep.">
        <title>Orb-weaving spider Araneus ventricosus genome elucidates the spidroin gene catalogue.</title>
        <authorList>
            <person name="Kono N."/>
            <person name="Nakamura H."/>
            <person name="Ohtoshi R."/>
            <person name="Moran D.A.P."/>
            <person name="Shinohara A."/>
            <person name="Yoshida Y."/>
            <person name="Fujiwara M."/>
            <person name="Mori M."/>
            <person name="Tomita M."/>
            <person name="Arakawa K."/>
        </authorList>
    </citation>
    <scope>NUCLEOTIDE SEQUENCE [LARGE SCALE GENOMIC DNA]</scope>
</reference>
<keyword evidence="2" id="KW-1185">Reference proteome</keyword>
<dbReference type="PANTHER" id="PTHR13723:SF200">
    <property type="entry name" value="ADAM METALLOPEPTIDASE WITH THROMBOSPONDIN TYPE 1 MOTIF B, ISOFORM B"/>
    <property type="match status" value="1"/>
</dbReference>
<dbReference type="GO" id="GO:0006508">
    <property type="term" value="P:proteolysis"/>
    <property type="evidence" value="ECO:0007669"/>
    <property type="project" value="TreeGrafter"/>
</dbReference>
<dbReference type="AlphaFoldDB" id="A0A4Y2G5M4"/>
<protein>
    <submittedName>
        <fullName evidence="1">A disintegrin and metalloproteinase with thrombospondin motifs 7</fullName>
    </submittedName>
</protein>
<dbReference type="PANTHER" id="PTHR13723">
    <property type="entry name" value="ADAMTS A DISINTEGRIN AND METALLOPROTEASE WITH THROMBOSPONDIN MOTIFS PROTEASE"/>
    <property type="match status" value="1"/>
</dbReference>
<dbReference type="InterPro" id="IPR050439">
    <property type="entry name" value="ADAMTS_ADAMTS-like"/>
</dbReference>
<gene>
    <name evidence="1" type="primary">ADAMTS7_5</name>
    <name evidence="1" type="ORF">AVEN_111533_1</name>
</gene>
<name>A0A4Y2G5M4_ARAVE</name>
<dbReference type="GO" id="GO:0030198">
    <property type="term" value="P:extracellular matrix organization"/>
    <property type="evidence" value="ECO:0007669"/>
    <property type="project" value="TreeGrafter"/>
</dbReference>
<keyword evidence="1" id="KW-0401">Integrin</keyword>
<dbReference type="OrthoDB" id="6613309at2759"/>
<comment type="caution">
    <text evidence="1">The sequence shown here is derived from an EMBL/GenBank/DDBJ whole genome shotgun (WGS) entry which is preliminary data.</text>
</comment>
<accession>A0A4Y2G5M4</accession>
<feature type="non-terminal residue" evidence="1">
    <location>
        <position position="115"/>
    </location>
</feature>
<evidence type="ECO:0000313" key="1">
    <source>
        <dbReference type="EMBL" id="GBM48893.1"/>
    </source>
</evidence>
<dbReference type="Proteomes" id="UP000499080">
    <property type="component" value="Unassembled WGS sequence"/>
</dbReference>
<dbReference type="GO" id="GO:0031012">
    <property type="term" value="C:extracellular matrix"/>
    <property type="evidence" value="ECO:0007669"/>
    <property type="project" value="TreeGrafter"/>
</dbReference>
<dbReference type="EMBL" id="BGPR01098353">
    <property type="protein sequence ID" value="GBM48893.1"/>
    <property type="molecule type" value="Genomic_DNA"/>
</dbReference>
<evidence type="ECO:0000313" key="2">
    <source>
        <dbReference type="Proteomes" id="UP000499080"/>
    </source>
</evidence>
<organism evidence="1 2">
    <name type="scientific">Araneus ventricosus</name>
    <name type="common">Orbweaver spider</name>
    <name type="synonym">Epeira ventricosa</name>
    <dbReference type="NCBI Taxonomy" id="182803"/>
    <lineage>
        <taxon>Eukaryota</taxon>
        <taxon>Metazoa</taxon>
        <taxon>Ecdysozoa</taxon>
        <taxon>Arthropoda</taxon>
        <taxon>Chelicerata</taxon>
        <taxon>Arachnida</taxon>
        <taxon>Araneae</taxon>
        <taxon>Araneomorphae</taxon>
        <taxon>Entelegynae</taxon>
        <taxon>Araneoidea</taxon>
        <taxon>Araneidae</taxon>
        <taxon>Araneus</taxon>
    </lineage>
</organism>
<sequence length="115" mass="13003">MRDRSIFYFKTDNIKRCSDHTKRVILCTFEYVGSGPEPCPENSPSFRAVQCSAYDDVPYKEELHTWLPVATPMTPCQLHCKPDGKFFSVMLSDTVADGTECNPGTRDVCINGKCR</sequence>
<proteinExistence type="predicted"/>
<dbReference type="GO" id="GO:0004222">
    <property type="term" value="F:metalloendopeptidase activity"/>
    <property type="evidence" value="ECO:0007669"/>
    <property type="project" value="TreeGrafter"/>
</dbReference>